<evidence type="ECO:0000313" key="3">
    <source>
        <dbReference type="EMBL" id="CAA9525749.1"/>
    </source>
</evidence>
<protein>
    <submittedName>
        <fullName evidence="3">Uncharacterized protein</fullName>
    </submittedName>
</protein>
<organism evidence="3">
    <name type="scientific">uncultured Rubrobacteraceae bacterium</name>
    <dbReference type="NCBI Taxonomy" id="349277"/>
    <lineage>
        <taxon>Bacteria</taxon>
        <taxon>Bacillati</taxon>
        <taxon>Actinomycetota</taxon>
        <taxon>Rubrobacteria</taxon>
        <taxon>Rubrobacterales</taxon>
        <taxon>Rubrobacteraceae</taxon>
        <taxon>environmental samples</taxon>
    </lineage>
</organism>
<evidence type="ECO:0000256" key="1">
    <source>
        <dbReference type="SAM" id="MobiDB-lite"/>
    </source>
</evidence>
<dbReference type="EMBL" id="CADCVM010000435">
    <property type="protein sequence ID" value="CAA9525749.1"/>
    <property type="molecule type" value="Genomic_DNA"/>
</dbReference>
<feature type="chain" id="PRO_5026672826" evidence="2">
    <location>
        <begin position="33"/>
        <end position="117"/>
    </location>
</feature>
<sequence>MKHYTQNRKARLAAGIAAATLAFGAAAPAALADVTVSGDDNTSAQFVDASQVQLAVGAQFGDANAAANDGSAAFASNELDITQNQVNAGFGSDFDLDGIEDTFDEDDDNDGVFDDFE</sequence>
<feature type="region of interest" description="Disordered" evidence="1">
    <location>
        <begin position="97"/>
        <end position="117"/>
    </location>
</feature>
<proteinExistence type="predicted"/>
<gene>
    <name evidence="3" type="ORF">AVDCRST_MAG05-3954</name>
</gene>
<feature type="signal peptide" evidence="2">
    <location>
        <begin position="1"/>
        <end position="32"/>
    </location>
</feature>
<keyword evidence="2" id="KW-0732">Signal</keyword>
<dbReference type="AlphaFoldDB" id="A0A6J4TLQ4"/>
<evidence type="ECO:0000256" key="2">
    <source>
        <dbReference type="SAM" id="SignalP"/>
    </source>
</evidence>
<name>A0A6J4TLQ4_9ACTN</name>
<accession>A0A6J4TLQ4</accession>
<reference evidence="3" key="1">
    <citation type="submission" date="2020-02" db="EMBL/GenBank/DDBJ databases">
        <authorList>
            <person name="Meier V. D."/>
        </authorList>
    </citation>
    <scope>NUCLEOTIDE SEQUENCE</scope>
    <source>
        <strain evidence="3">AVDCRST_MAG05</strain>
    </source>
</reference>